<sequence length="114" mass="12991">MQVSFRDRYSNPTEPSFSTAYLCQWERKSALQTWRCIGTPGILNDQTTSFQNAGSAMAILRMAYMEMSIALAAMFLEMDMEFEDPGSEARQGYTATDSFVLVRPKVRIVVKSRR</sequence>
<proteinExistence type="predicted"/>
<gene>
    <name evidence="1" type="ORF">CABS02_14622</name>
</gene>
<dbReference type="OrthoDB" id="2789670at2759"/>
<organism evidence="1 2">
    <name type="scientific">Colletotrichum abscissum</name>
    <dbReference type="NCBI Taxonomy" id="1671311"/>
    <lineage>
        <taxon>Eukaryota</taxon>
        <taxon>Fungi</taxon>
        <taxon>Dikarya</taxon>
        <taxon>Ascomycota</taxon>
        <taxon>Pezizomycotina</taxon>
        <taxon>Sordariomycetes</taxon>
        <taxon>Hypocreomycetidae</taxon>
        <taxon>Glomerellales</taxon>
        <taxon>Glomerellaceae</taxon>
        <taxon>Colletotrichum</taxon>
        <taxon>Colletotrichum acutatum species complex</taxon>
    </lineage>
</organism>
<accession>A0A9Q0AXC2</accession>
<protein>
    <submittedName>
        <fullName evidence="1">Uncharacterized protein</fullName>
    </submittedName>
</protein>
<comment type="caution">
    <text evidence="1">The sequence shown here is derived from an EMBL/GenBank/DDBJ whole genome shotgun (WGS) entry which is preliminary data.</text>
</comment>
<evidence type="ECO:0000313" key="1">
    <source>
        <dbReference type="EMBL" id="KAI3530092.1"/>
    </source>
</evidence>
<keyword evidence="2" id="KW-1185">Reference proteome</keyword>
<reference evidence="1" key="1">
    <citation type="submission" date="2019-01" db="EMBL/GenBank/DDBJ databases">
        <title>Colletotrichum abscissum LGMF1257.</title>
        <authorList>
            <person name="Baroncelli R."/>
        </authorList>
    </citation>
    <scope>NUCLEOTIDE SEQUENCE</scope>
    <source>
        <strain evidence="1">Ca142</strain>
    </source>
</reference>
<evidence type="ECO:0000313" key="2">
    <source>
        <dbReference type="Proteomes" id="UP001056436"/>
    </source>
</evidence>
<dbReference type="Proteomes" id="UP001056436">
    <property type="component" value="Unassembled WGS sequence"/>
</dbReference>
<dbReference type="AlphaFoldDB" id="A0A9Q0AXC2"/>
<name>A0A9Q0AXC2_9PEZI</name>
<dbReference type="EMBL" id="SDAQ01000211">
    <property type="protein sequence ID" value="KAI3530092.1"/>
    <property type="molecule type" value="Genomic_DNA"/>
</dbReference>